<feature type="domain" description="PDZ" evidence="9">
    <location>
        <begin position="248"/>
        <end position="321"/>
    </location>
</feature>
<dbReference type="PROSITE" id="PS50106">
    <property type="entry name" value="PDZ"/>
    <property type="match status" value="3"/>
</dbReference>
<evidence type="ECO:0000256" key="6">
    <source>
        <dbReference type="SAM" id="Coils"/>
    </source>
</evidence>
<keyword evidence="3 8" id="KW-0812">Transmembrane</keyword>
<keyword evidence="5 8" id="KW-0472">Membrane</keyword>
<evidence type="ECO:0000256" key="5">
    <source>
        <dbReference type="ARBA" id="ARBA00023136"/>
    </source>
</evidence>
<feature type="compositionally biased region" description="Acidic residues" evidence="7">
    <location>
        <begin position="863"/>
        <end position="873"/>
    </location>
</feature>
<feature type="domain" description="PDZ" evidence="9">
    <location>
        <begin position="136"/>
        <end position="212"/>
    </location>
</feature>
<evidence type="ECO:0000256" key="3">
    <source>
        <dbReference type="ARBA" id="ARBA00022692"/>
    </source>
</evidence>
<dbReference type="SUPFAM" id="SSF50156">
    <property type="entry name" value="PDZ domain-like"/>
    <property type="match status" value="3"/>
</dbReference>
<feature type="domain" description="PDZ" evidence="9">
    <location>
        <begin position="9"/>
        <end position="84"/>
    </location>
</feature>
<feature type="region of interest" description="Disordered" evidence="7">
    <location>
        <begin position="702"/>
        <end position="788"/>
    </location>
</feature>
<feature type="compositionally biased region" description="Basic and acidic residues" evidence="7">
    <location>
        <begin position="748"/>
        <end position="767"/>
    </location>
</feature>
<dbReference type="InterPro" id="IPR036034">
    <property type="entry name" value="PDZ_sf"/>
</dbReference>
<dbReference type="PANTHER" id="PTHR21347:SF0">
    <property type="entry name" value="LIPID SCRAMBLASE CLPTM1L"/>
    <property type="match status" value="1"/>
</dbReference>
<evidence type="ECO:0000256" key="4">
    <source>
        <dbReference type="ARBA" id="ARBA00022989"/>
    </source>
</evidence>
<dbReference type="SMART" id="SM00228">
    <property type="entry name" value="PDZ"/>
    <property type="match status" value="3"/>
</dbReference>
<dbReference type="HOGENOM" id="CLU_251371_0_0_1"/>
<dbReference type="PANTHER" id="PTHR21347">
    <property type="entry name" value="CLEFT LIP AND PALATE ASSOCIATED TRANSMEMBRANE PROTEIN-RELATED"/>
    <property type="match status" value="1"/>
</dbReference>
<feature type="compositionally biased region" description="Basic and acidic residues" evidence="7">
    <location>
        <begin position="779"/>
        <end position="788"/>
    </location>
</feature>
<sequence>MEYELMWGEGPLGLTLRPDLGEDMPPVVGRITRINSAAAIAKVAEGHMLVSINGVDTARKGYDHVVDMLQKVARPATLRFRVPRGYTPLPRPSGGILAAPEAPPSVDDRSSQRRSTSSIPYAATRAKREQYTIVWTEGPLGMILRPDDDDCHIPCIRKITGKGAGTGMDKASVGDVLVAVNGQETKTLGFRRTISLLKTIRKPAVLKFKRMRRRISRKRSSREDVSSGLLHLNQVSKDFGAYDIVWREGELGLKLKPGSQEVPIISRLTGKGTASGLHNANVGDELVSVNGSAVEGEAYQDTLRMLKHSQKPAILRFRPGKNRRESMLSIVSVRSNPSTATEVETVMTRHVPIYDTGRAPMESPPVSSPPIRKKKRRIPLQVAKELVAASQDVHINQAVFAGFLVGQVQDGTREAHILRVEAKKMILAEAEARRNGIPAKFALTRAERQAKVLQDALDKIKNQAKKYEEILQAQEREKILASAMQDKSEELIGKHNSVIAELSNVISGYKRDSYSEMEIKPILSEDDSQFVRQSLIEGLQGVMNIPVVVPQSKYCAECGATEMESKLDLDEDGQFYCTDCWAKYMSRPMDAVHEDFSIKSASDVVSEPVGGLSHSNSQERLMKKLMEEASARLEAEQKLLEIKQMRQSGSLTKLMEKVEDVDSEEKARRDLLGLEELANALHEEENRARMDGNDILANKLGAQRSHILTGSPARSPSKEKQMSASSAHSEVTREAPQDPQGTPYEAEDATHEAEDAREEDVKQERRTNGTNGSSDSEGDDRFSEGDDDVFRDIRQNNVALARQLEEAHNVVERARMSILMTGDDTAEDDSYELSEEQIQLFKKLTSQADERMSMVDRLHPPDESDSDSDEQSESEDRIGIRRVNSSNHVSLTTKMAAVRIQNANEQPADIPSTLWSRVFPFLRMFLLWYGFSTVMKVLFPQPHENSDTIAQTPLPSDSSKWTLRNSFQLNDPMELHLFITSESASIPQTLGKAVLKWSQLNITYSPILHNHTDENGYITKMLHVDGHQFAAGSDLYAHIVLCKRGTHIESMESMETLHETIPLVVYRPPPVSTMKRNLISKSEAESIPEDSALIPMWKPELIINYVYDDTVYSNDIPPFIQKHLKIDESRGLYAPMLYPNEFWLMEDQLIPLNKSEGMALEIKFYPLPLWKFAMYHQMTENLALQESSGSSSRKDTDKMKRLFLETNPYLLTATILVSLLHSLFDFLAFKNDVSFWRNQKSLEGISLRTTILNTFFQLVILLYLVDNDTSWMILLSSLVGFSIDLWKIKKALRFQRDQNTSKWTIVMENTYQESPTGQYDRFAITHLTFVLYPLLVGNGTYNLLYREHKSWYSWVLSSLTSFVYAFGFVMMTPQLYINYKLKSVAHLPWRAMVYKSLNTFVDDLFAFVIKMPWMHRLSCFRDDIIFFVYLYQRWAYPVDSHLVQYADLNV</sequence>
<gene>
    <name evidence="10" type="primary">AlNc14C311G10492</name>
    <name evidence="10" type="ORF">ALNC14_117960</name>
</gene>
<dbReference type="EMBL" id="FR824356">
    <property type="protein sequence ID" value="CCA25652.1"/>
    <property type="molecule type" value="Genomic_DNA"/>
</dbReference>
<proteinExistence type="inferred from homology"/>
<feature type="transmembrane region" description="Helical" evidence="8">
    <location>
        <begin position="1351"/>
        <end position="1372"/>
    </location>
</feature>
<feature type="region of interest" description="Disordered" evidence="7">
    <location>
        <begin position="857"/>
        <end position="883"/>
    </location>
</feature>
<feature type="transmembrane region" description="Helical" evidence="8">
    <location>
        <begin position="1322"/>
        <end position="1345"/>
    </location>
</feature>
<dbReference type="CDD" id="cd00136">
    <property type="entry name" value="PDZ_canonical"/>
    <property type="match status" value="1"/>
</dbReference>
<accession>F0WW44</accession>
<name>F0WW44_9STRA</name>
<dbReference type="Pfam" id="PF05602">
    <property type="entry name" value="CLPTM1"/>
    <property type="match status" value="1"/>
</dbReference>
<feature type="region of interest" description="Disordered" evidence="7">
    <location>
        <begin position="355"/>
        <end position="374"/>
    </location>
</feature>
<feature type="region of interest" description="Disordered" evidence="7">
    <location>
        <begin position="91"/>
        <end position="118"/>
    </location>
</feature>
<feature type="transmembrane region" description="Helical" evidence="8">
    <location>
        <begin position="1245"/>
        <end position="1265"/>
    </location>
</feature>
<protein>
    <submittedName>
        <fullName evidence="10">Uncharacterized protein AlNc14C311G10492</fullName>
    </submittedName>
</protein>
<comment type="subcellular location">
    <subcellularLocation>
        <location evidence="1">Membrane</location>
        <topology evidence="1">Multi-pass membrane protein</topology>
    </subcellularLocation>
</comment>
<keyword evidence="6" id="KW-0175">Coiled coil</keyword>
<evidence type="ECO:0000256" key="8">
    <source>
        <dbReference type="SAM" id="Phobius"/>
    </source>
</evidence>
<evidence type="ECO:0000256" key="1">
    <source>
        <dbReference type="ARBA" id="ARBA00004141"/>
    </source>
</evidence>
<evidence type="ECO:0000256" key="7">
    <source>
        <dbReference type="SAM" id="MobiDB-lite"/>
    </source>
</evidence>
<evidence type="ECO:0000313" key="10">
    <source>
        <dbReference type="EMBL" id="CCA25652.1"/>
    </source>
</evidence>
<dbReference type="GO" id="GO:0012505">
    <property type="term" value="C:endomembrane system"/>
    <property type="evidence" value="ECO:0007669"/>
    <property type="project" value="TreeGrafter"/>
</dbReference>
<reference evidence="10" key="2">
    <citation type="submission" date="2011-02" db="EMBL/GenBank/DDBJ databases">
        <authorList>
            <person name="MacLean D."/>
        </authorList>
    </citation>
    <scope>NUCLEOTIDE SEQUENCE</scope>
</reference>
<feature type="coiled-coil region" evidence="6">
    <location>
        <begin position="443"/>
        <end position="477"/>
    </location>
</feature>
<dbReference type="GO" id="GO:0016020">
    <property type="term" value="C:membrane"/>
    <property type="evidence" value="ECO:0007669"/>
    <property type="project" value="UniProtKB-SubCell"/>
</dbReference>
<evidence type="ECO:0000256" key="2">
    <source>
        <dbReference type="ARBA" id="ARBA00009310"/>
    </source>
</evidence>
<dbReference type="Gene3D" id="2.30.42.10">
    <property type="match status" value="2"/>
</dbReference>
<dbReference type="InterPro" id="IPR008429">
    <property type="entry name" value="CLPTM1"/>
</dbReference>
<feature type="transmembrane region" description="Helical" evidence="8">
    <location>
        <begin position="1209"/>
        <end position="1229"/>
    </location>
</feature>
<dbReference type="InterPro" id="IPR001478">
    <property type="entry name" value="PDZ"/>
</dbReference>
<comment type="similarity">
    <text evidence="2">Belongs to the CLPTM1 family.</text>
</comment>
<feature type="coiled-coil region" evidence="6">
    <location>
        <begin position="623"/>
        <end position="684"/>
    </location>
</feature>
<reference evidence="10" key="1">
    <citation type="journal article" date="2011" name="PLoS Biol.">
        <title>Gene gain and loss during evolution of obligate parasitism in the white rust pathogen of Arabidopsis thaliana.</title>
        <authorList>
            <person name="Kemen E."/>
            <person name="Gardiner A."/>
            <person name="Schultz-Larsen T."/>
            <person name="Kemen A.C."/>
            <person name="Balmuth A.L."/>
            <person name="Robert-Seilaniantz A."/>
            <person name="Bailey K."/>
            <person name="Holub E."/>
            <person name="Studholme D.J."/>
            <person name="Maclean D."/>
            <person name="Jones J.D."/>
        </authorList>
    </citation>
    <scope>NUCLEOTIDE SEQUENCE</scope>
</reference>
<evidence type="ECO:0000259" key="9">
    <source>
        <dbReference type="PROSITE" id="PS50106"/>
    </source>
</evidence>
<organism evidence="10">
    <name type="scientific">Albugo laibachii Nc14</name>
    <dbReference type="NCBI Taxonomy" id="890382"/>
    <lineage>
        <taxon>Eukaryota</taxon>
        <taxon>Sar</taxon>
        <taxon>Stramenopiles</taxon>
        <taxon>Oomycota</taxon>
        <taxon>Peronosporomycetes</taxon>
        <taxon>Albuginales</taxon>
        <taxon>Albuginaceae</taxon>
        <taxon>Albugo</taxon>
    </lineage>
</organism>
<keyword evidence="4 8" id="KW-1133">Transmembrane helix</keyword>